<accession>A0A8J8FCW1</accession>
<dbReference type="AlphaFoldDB" id="A0A8J8FCW1"/>
<sequence>MNHRREYEIAFVGLKPGIHLFDYQVNEKFFAHYGQQDFSNCIAEIKLQLEKNNSFMLLKFDVGGKADVACDRCGNNLNLQLWDEFKMTIKLVDEPTTMNEQEEDPDVFYIGKNDSHIYVGDWIYEFVNLSIPMQRMCNEEEMGGPQCNKEVLEKLRKMEEEARKDTTTGTVWKGLEQFKDLGN</sequence>
<dbReference type="Proteomes" id="UP000598971">
    <property type="component" value="Unassembled WGS sequence"/>
</dbReference>
<gene>
    <name evidence="1" type="ORF">GD597_09735</name>
</gene>
<dbReference type="InterPro" id="IPR003772">
    <property type="entry name" value="YceD"/>
</dbReference>
<dbReference type="Pfam" id="PF02620">
    <property type="entry name" value="YceD"/>
    <property type="match status" value="1"/>
</dbReference>
<name>A0A8J8FCW1_9BACT</name>
<comment type="caution">
    <text evidence="1">The sequence shown here is derived from an EMBL/GenBank/DDBJ whole genome shotgun (WGS) entry which is preliminary data.</text>
</comment>
<dbReference type="EMBL" id="WHPF01000006">
    <property type="protein sequence ID" value="NNV55740.1"/>
    <property type="molecule type" value="Genomic_DNA"/>
</dbReference>
<evidence type="ECO:0000313" key="1">
    <source>
        <dbReference type="EMBL" id="NNV55740.1"/>
    </source>
</evidence>
<organism evidence="1 2">
    <name type="scientific">Limnovirga soli</name>
    <dbReference type="NCBI Taxonomy" id="2656915"/>
    <lineage>
        <taxon>Bacteria</taxon>
        <taxon>Pseudomonadati</taxon>
        <taxon>Bacteroidota</taxon>
        <taxon>Chitinophagia</taxon>
        <taxon>Chitinophagales</taxon>
        <taxon>Chitinophagaceae</taxon>
        <taxon>Limnovirga</taxon>
    </lineage>
</organism>
<dbReference type="RefSeq" id="WP_171607671.1">
    <property type="nucleotide sequence ID" value="NZ_WHPF01000006.1"/>
</dbReference>
<proteinExistence type="predicted"/>
<evidence type="ECO:0000313" key="2">
    <source>
        <dbReference type="Proteomes" id="UP000598971"/>
    </source>
</evidence>
<reference evidence="1" key="1">
    <citation type="submission" date="2019-10" db="EMBL/GenBank/DDBJ databases">
        <title>Draft genome sequence of Panacibacter sp. KCS-6.</title>
        <authorList>
            <person name="Yim K.J."/>
        </authorList>
    </citation>
    <scope>NUCLEOTIDE SEQUENCE</scope>
    <source>
        <strain evidence="1">KCS-6</strain>
    </source>
</reference>
<protein>
    <submittedName>
        <fullName evidence="1">DUF177 domain-containing protein</fullName>
    </submittedName>
</protein>
<keyword evidence="2" id="KW-1185">Reference proteome</keyword>